<evidence type="ECO:0000313" key="2">
    <source>
        <dbReference type="EMBL" id="MEE3850695.1"/>
    </source>
</evidence>
<reference evidence="2 3" key="1">
    <citation type="submission" date="2024-01" db="EMBL/GenBank/DDBJ databases">
        <title>Draft genome sequence of Gordonia sp. LSe1-13.</title>
        <authorList>
            <person name="Suphannarot A."/>
            <person name="Mingma R."/>
        </authorList>
    </citation>
    <scope>NUCLEOTIDE SEQUENCE [LARGE SCALE GENOMIC DNA]</scope>
    <source>
        <strain evidence="2 3">LSe1-13</strain>
    </source>
</reference>
<name>A0ABU7MC63_9ACTN</name>
<comment type="caution">
    <text evidence="2">The sequence shown here is derived from an EMBL/GenBank/DDBJ whole genome shotgun (WGS) entry which is preliminary data.</text>
</comment>
<sequence length="354" mass="35625">MTVDRPELLPVPPEIRALAEELAPGRWPTADVVALRDSATRCRELASQVASVIADLNAAHRRDADGSGAFHDGIVAGHGQLVDGSDSALARTAGRLTAAAAALDSYASTATAAHNEMAVITSVADRERLRAELMSGLGDDSARVVAASAGRMAMTAAGDDYTMQAADDGQRHADDQPAPAATSGMMPFAALGGLAAGAGALAAGAHTPAAASVDAQGISTTDTDWLQLRAAQLQSALPASVAGSVRLAVGLGRGPDGGRTLVVGTDECYPYERDGVGIAAGETLVGDGRAAELAIVDHMTGHGVRPLAIAAATPIAPDTVAALGDTDAALFAPRDDATDGHWFSDESGPGGDQQ</sequence>
<protein>
    <recommendedName>
        <fullName evidence="4">DUF222 domain-containing protein</fullName>
    </recommendedName>
</protein>
<keyword evidence="3" id="KW-1185">Reference proteome</keyword>
<evidence type="ECO:0000313" key="3">
    <source>
        <dbReference type="Proteomes" id="UP001347146"/>
    </source>
</evidence>
<feature type="region of interest" description="Disordered" evidence="1">
    <location>
        <begin position="335"/>
        <end position="354"/>
    </location>
</feature>
<organism evidence="2 3">
    <name type="scientific">Gordonia sesuvii</name>
    <dbReference type="NCBI Taxonomy" id="3116777"/>
    <lineage>
        <taxon>Bacteria</taxon>
        <taxon>Bacillati</taxon>
        <taxon>Actinomycetota</taxon>
        <taxon>Actinomycetes</taxon>
        <taxon>Mycobacteriales</taxon>
        <taxon>Gordoniaceae</taxon>
        <taxon>Gordonia</taxon>
    </lineage>
</organism>
<feature type="compositionally biased region" description="Basic and acidic residues" evidence="1">
    <location>
        <begin position="335"/>
        <end position="344"/>
    </location>
</feature>
<dbReference type="Proteomes" id="UP001347146">
    <property type="component" value="Unassembled WGS sequence"/>
</dbReference>
<evidence type="ECO:0000256" key="1">
    <source>
        <dbReference type="SAM" id="MobiDB-lite"/>
    </source>
</evidence>
<gene>
    <name evidence="2" type="ORF">VZC37_10135</name>
</gene>
<dbReference type="RefSeq" id="WP_330432328.1">
    <property type="nucleotide sequence ID" value="NZ_JAZDUF010000002.1"/>
</dbReference>
<dbReference type="EMBL" id="JAZDUF010000002">
    <property type="protein sequence ID" value="MEE3850695.1"/>
    <property type="molecule type" value="Genomic_DNA"/>
</dbReference>
<proteinExistence type="predicted"/>
<evidence type="ECO:0008006" key="4">
    <source>
        <dbReference type="Google" id="ProtNLM"/>
    </source>
</evidence>
<accession>A0ABU7MC63</accession>